<accession>A0AAW2YXR0</accession>
<name>A0AAW2YXR0_9EUKA</name>
<gene>
    <name evidence="1" type="ORF">AKO1_012415</name>
    <name evidence="2" type="ORF">AKO1_015397</name>
</gene>
<keyword evidence="3" id="KW-1185">Reference proteome</keyword>
<proteinExistence type="predicted"/>
<organism evidence="1 3">
    <name type="scientific">Acrasis kona</name>
    <dbReference type="NCBI Taxonomy" id="1008807"/>
    <lineage>
        <taxon>Eukaryota</taxon>
        <taxon>Discoba</taxon>
        <taxon>Heterolobosea</taxon>
        <taxon>Tetramitia</taxon>
        <taxon>Eutetramitia</taxon>
        <taxon>Acrasidae</taxon>
        <taxon>Acrasis</taxon>
    </lineage>
</organism>
<protein>
    <submittedName>
        <fullName evidence="1">Uncharacterized protein</fullName>
    </submittedName>
</protein>
<reference evidence="1 3" key="1">
    <citation type="submission" date="2024-03" db="EMBL/GenBank/DDBJ databases">
        <title>The Acrasis kona genome and developmental transcriptomes reveal deep origins of eukaryotic multicellular pathways.</title>
        <authorList>
            <person name="Sheikh S."/>
            <person name="Fu C.-J."/>
            <person name="Brown M.W."/>
            <person name="Baldauf S.L."/>
        </authorList>
    </citation>
    <scope>NUCLEOTIDE SEQUENCE [LARGE SCALE GENOMIC DNA]</scope>
    <source>
        <strain evidence="1 3">ATCC MYA-3509</strain>
    </source>
</reference>
<dbReference type="EMBL" id="JAOPGA020001901">
    <property type="protein sequence ID" value="KAL0492032.1"/>
    <property type="molecule type" value="Genomic_DNA"/>
</dbReference>
<dbReference type="Proteomes" id="UP001431209">
    <property type="component" value="Unassembled WGS sequence"/>
</dbReference>
<evidence type="ECO:0000313" key="3">
    <source>
        <dbReference type="Proteomes" id="UP001431209"/>
    </source>
</evidence>
<evidence type="ECO:0000313" key="1">
    <source>
        <dbReference type="EMBL" id="KAL0481789.1"/>
    </source>
</evidence>
<dbReference type="AlphaFoldDB" id="A0AAW2YXR0"/>
<dbReference type="EMBL" id="JAOPGA020000791">
    <property type="protein sequence ID" value="KAL0481789.1"/>
    <property type="molecule type" value="Genomic_DNA"/>
</dbReference>
<evidence type="ECO:0000313" key="2">
    <source>
        <dbReference type="EMBL" id="KAL0492032.1"/>
    </source>
</evidence>
<comment type="caution">
    <text evidence="1">The sequence shown here is derived from an EMBL/GenBank/DDBJ whole genome shotgun (WGS) entry which is preliminary data.</text>
</comment>
<sequence length="452" mass="53699">MYLGALVHKDDDVWDVIDIVINQLEELFLPHRVYNAKYKKEIMIQTFVGMFLGDTPQRNDFCSLKRQNSDHPCAHCNIEAFHQHTDRIGEERSVMGMLSILKKWINGQKAVKDSLEACHSVKFIMKDKKLRSNPFWRLTKLYDFDIHKDSVVDWFHIGPIGLFKRYIDFMDTVLKKEEVEQLKKLMKSDDFKIFGRQGPPYENRKYWNGEAWLEFFAVAPFLYKAVTSHDSTLTKYYKCLVRLCNWMSILLQRSLTGTEIDRAEALCKEWRREYLALRSPADCNFPNFHNVLHMFTHIRLWGPPVLWWTRPFEAKHRVFRRYIQQSNCRDLEKWIGEQEMIVQSARYLYPHMYYMDEVCGSRHTIKPNDDIMYRSESGEIMYARVQDISKDRTQIKVQKLTFPDKHPLLGCYKYSSAIVGDVFDLEGENYLGKLLITKDCINKYVCLQLIKK</sequence>